<evidence type="ECO:0000256" key="2">
    <source>
        <dbReference type="ARBA" id="ARBA00022692"/>
    </source>
</evidence>
<organism evidence="6 7">
    <name type="scientific">Mycolicibacterium celeriflavum</name>
    <name type="common">Mycobacterium celeriflavum</name>
    <dbReference type="NCBI Taxonomy" id="1249101"/>
    <lineage>
        <taxon>Bacteria</taxon>
        <taxon>Bacillati</taxon>
        <taxon>Actinomycetota</taxon>
        <taxon>Actinomycetes</taxon>
        <taxon>Mycobacteriales</taxon>
        <taxon>Mycobacteriaceae</taxon>
        <taxon>Mycolicibacterium</taxon>
    </lineage>
</organism>
<dbReference type="Pfam" id="PF07681">
    <property type="entry name" value="DoxX"/>
    <property type="match status" value="1"/>
</dbReference>
<protein>
    <submittedName>
        <fullName evidence="6">Uncharacterized protein</fullName>
    </submittedName>
</protein>
<dbReference type="InterPro" id="IPR032808">
    <property type="entry name" value="DoxX"/>
</dbReference>
<feature type="region of interest" description="Disordered" evidence="5">
    <location>
        <begin position="266"/>
        <end position="309"/>
    </location>
</feature>
<dbReference type="KEGG" id="mcee:MCEL_05780"/>
<evidence type="ECO:0000256" key="3">
    <source>
        <dbReference type="ARBA" id="ARBA00022989"/>
    </source>
</evidence>
<evidence type="ECO:0000256" key="5">
    <source>
        <dbReference type="SAM" id="MobiDB-lite"/>
    </source>
</evidence>
<dbReference type="EMBL" id="AP022591">
    <property type="protein sequence ID" value="BBY42283.1"/>
    <property type="molecule type" value="Genomic_DNA"/>
</dbReference>
<comment type="subcellular location">
    <subcellularLocation>
        <location evidence="1">Membrane</location>
        <topology evidence="1">Multi-pass membrane protein</topology>
    </subcellularLocation>
</comment>
<proteinExistence type="predicted"/>
<accession>A0A1X0BZ03</accession>
<dbReference type="AlphaFoldDB" id="A0A1X0BZ03"/>
<dbReference type="RefSeq" id="WP_067222956.1">
    <property type="nucleotide sequence ID" value="NZ_AP022591.1"/>
</dbReference>
<dbReference type="GO" id="GO:0016020">
    <property type="term" value="C:membrane"/>
    <property type="evidence" value="ECO:0007669"/>
    <property type="project" value="UniProtKB-SubCell"/>
</dbReference>
<name>A0A1X0BZ03_MYCCF</name>
<keyword evidence="7" id="KW-1185">Reference proteome</keyword>
<reference evidence="6 7" key="1">
    <citation type="journal article" date="2019" name="Emerg. Microbes Infect.">
        <title>Comprehensive subspecies identification of 175 nontuberculous mycobacteria species based on 7547 genomic profiles.</title>
        <authorList>
            <person name="Matsumoto Y."/>
            <person name="Kinjo T."/>
            <person name="Motooka D."/>
            <person name="Nabeya D."/>
            <person name="Jung N."/>
            <person name="Uechi K."/>
            <person name="Horii T."/>
            <person name="Iida T."/>
            <person name="Fujita J."/>
            <person name="Nakamura S."/>
        </authorList>
    </citation>
    <scope>NUCLEOTIDE SEQUENCE [LARGE SCALE GENOMIC DNA]</scope>
    <source>
        <strain evidence="6 7">JCM 18439</strain>
    </source>
</reference>
<gene>
    <name evidence="6" type="ORF">MCEL_05780</name>
</gene>
<keyword evidence="2" id="KW-0812">Transmembrane</keyword>
<keyword evidence="3" id="KW-1133">Transmembrane helix</keyword>
<dbReference type="Proteomes" id="UP000466431">
    <property type="component" value="Chromosome"/>
</dbReference>
<keyword evidence="4" id="KW-0472">Membrane</keyword>
<dbReference type="STRING" id="1249101.BST21_04965"/>
<feature type="compositionally biased region" description="Basic and acidic residues" evidence="5">
    <location>
        <begin position="266"/>
        <end position="303"/>
    </location>
</feature>
<evidence type="ECO:0000313" key="7">
    <source>
        <dbReference type="Proteomes" id="UP000466431"/>
    </source>
</evidence>
<dbReference type="OrthoDB" id="329282at2"/>
<evidence type="ECO:0000256" key="4">
    <source>
        <dbReference type="ARBA" id="ARBA00023136"/>
    </source>
</evidence>
<evidence type="ECO:0000313" key="6">
    <source>
        <dbReference type="EMBL" id="BBY42283.1"/>
    </source>
</evidence>
<evidence type="ECO:0000256" key="1">
    <source>
        <dbReference type="ARBA" id="ARBA00004141"/>
    </source>
</evidence>
<sequence>MLIRRIARPMLSAAFIARGVEALRSPKPAADAARPTLEGLSKLPDPVGTNVPANAETVARATAAVQIGGGLLLATGKLPRLASAALALSVVPGSLGGHTFWSETDPQRKADERRAFITDVSLIGGLIIAAVDTEGKPSLGWRGRRAAHKVSEAVTAALPVGAAAGGTLADSALADKVGHGLHVGAERGRELASVARERGAELAEVARERGPEIAEVARKRGAELAEVARERGPEIAEVARKRGAVLADVARERGSEFADVARDRAPELAETARGRAAELAETARKQAETARKQAEQARKEAKRQQRKLR</sequence>